<gene>
    <name evidence="1" type="ORF">Ahy_B10g105224</name>
</gene>
<sequence length="78" mass="8893">MVEEDVADVANYCWVIRRYNGSHMCTKSTISQYHAKLDFDIIVEAIKPLVEADPSMKVKSVIAEVQSKFNYTISYCKA</sequence>
<keyword evidence="2" id="KW-1185">Reference proteome</keyword>
<dbReference type="Proteomes" id="UP000289738">
    <property type="component" value="Chromosome B10"/>
</dbReference>
<protein>
    <submittedName>
        <fullName evidence="1">Uncharacterized protein</fullName>
    </submittedName>
</protein>
<name>A0A444X7I0_ARAHY</name>
<proteinExistence type="predicted"/>
<dbReference type="EMBL" id="SDMP01000020">
    <property type="protein sequence ID" value="RYQ85647.1"/>
    <property type="molecule type" value="Genomic_DNA"/>
</dbReference>
<evidence type="ECO:0000313" key="1">
    <source>
        <dbReference type="EMBL" id="RYQ85647.1"/>
    </source>
</evidence>
<organism evidence="1 2">
    <name type="scientific">Arachis hypogaea</name>
    <name type="common">Peanut</name>
    <dbReference type="NCBI Taxonomy" id="3818"/>
    <lineage>
        <taxon>Eukaryota</taxon>
        <taxon>Viridiplantae</taxon>
        <taxon>Streptophyta</taxon>
        <taxon>Embryophyta</taxon>
        <taxon>Tracheophyta</taxon>
        <taxon>Spermatophyta</taxon>
        <taxon>Magnoliopsida</taxon>
        <taxon>eudicotyledons</taxon>
        <taxon>Gunneridae</taxon>
        <taxon>Pentapetalae</taxon>
        <taxon>rosids</taxon>
        <taxon>fabids</taxon>
        <taxon>Fabales</taxon>
        <taxon>Fabaceae</taxon>
        <taxon>Papilionoideae</taxon>
        <taxon>50 kb inversion clade</taxon>
        <taxon>dalbergioids sensu lato</taxon>
        <taxon>Dalbergieae</taxon>
        <taxon>Pterocarpus clade</taxon>
        <taxon>Arachis</taxon>
    </lineage>
</organism>
<comment type="caution">
    <text evidence="1">The sequence shown here is derived from an EMBL/GenBank/DDBJ whole genome shotgun (WGS) entry which is preliminary data.</text>
</comment>
<reference evidence="1 2" key="1">
    <citation type="submission" date="2019-01" db="EMBL/GenBank/DDBJ databases">
        <title>Sequencing of cultivated peanut Arachis hypogaea provides insights into genome evolution and oil improvement.</title>
        <authorList>
            <person name="Chen X."/>
        </authorList>
    </citation>
    <scope>NUCLEOTIDE SEQUENCE [LARGE SCALE GENOMIC DNA]</scope>
    <source>
        <strain evidence="2">cv. Fuhuasheng</strain>
        <tissue evidence="1">Leaves</tissue>
    </source>
</reference>
<dbReference type="AlphaFoldDB" id="A0A444X7I0"/>
<accession>A0A444X7I0</accession>
<evidence type="ECO:0000313" key="2">
    <source>
        <dbReference type="Proteomes" id="UP000289738"/>
    </source>
</evidence>